<feature type="transmembrane region" description="Helical" evidence="1">
    <location>
        <begin position="366"/>
        <end position="385"/>
    </location>
</feature>
<name>A0A7S0BED1_9RHOD</name>
<dbReference type="PANTHER" id="PTHR11360">
    <property type="entry name" value="MONOCARBOXYLATE TRANSPORTER"/>
    <property type="match status" value="1"/>
</dbReference>
<accession>A0A7S0BED1</accession>
<feature type="transmembrane region" description="Helical" evidence="1">
    <location>
        <begin position="292"/>
        <end position="314"/>
    </location>
</feature>
<feature type="transmembrane region" description="Helical" evidence="1">
    <location>
        <begin position="15"/>
        <end position="38"/>
    </location>
</feature>
<reference evidence="2" key="1">
    <citation type="submission" date="2021-01" db="EMBL/GenBank/DDBJ databases">
        <authorList>
            <person name="Corre E."/>
            <person name="Pelletier E."/>
            <person name="Niang G."/>
            <person name="Scheremetjew M."/>
            <person name="Finn R."/>
            <person name="Kale V."/>
            <person name="Holt S."/>
            <person name="Cochrane G."/>
            <person name="Meng A."/>
            <person name="Brown T."/>
            <person name="Cohen L."/>
        </authorList>
    </citation>
    <scope>NUCLEOTIDE SEQUENCE</scope>
    <source>
        <strain evidence="2">UTEX LB 2760</strain>
    </source>
</reference>
<protein>
    <recommendedName>
        <fullName evidence="3">Major facilitator superfamily (MFS) profile domain-containing protein</fullName>
    </recommendedName>
</protein>
<keyword evidence="1" id="KW-1133">Transmembrane helix</keyword>
<dbReference type="InterPro" id="IPR050327">
    <property type="entry name" value="Proton-linked_MCT"/>
</dbReference>
<organism evidence="2">
    <name type="scientific">Rhodosorus marinus</name>
    <dbReference type="NCBI Taxonomy" id="101924"/>
    <lineage>
        <taxon>Eukaryota</taxon>
        <taxon>Rhodophyta</taxon>
        <taxon>Stylonematophyceae</taxon>
        <taxon>Stylonematales</taxon>
        <taxon>Stylonemataceae</taxon>
        <taxon>Rhodosorus</taxon>
    </lineage>
</organism>
<feature type="transmembrane region" description="Helical" evidence="1">
    <location>
        <begin position="45"/>
        <end position="63"/>
    </location>
</feature>
<dbReference type="InterPro" id="IPR036259">
    <property type="entry name" value="MFS_trans_sf"/>
</dbReference>
<dbReference type="PANTHER" id="PTHR11360:SF284">
    <property type="entry name" value="EG:103B4.3 PROTEIN-RELATED"/>
    <property type="match status" value="1"/>
</dbReference>
<dbReference type="AlphaFoldDB" id="A0A7S0BED1"/>
<feature type="transmembrane region" description="Helical" evidence="1">
    <location>
        <begin position="326"/>
        <end position="346"/>
    </location>
</feature>
<evidence type="ECO:0000256" key="1">
    <source>
        <dbReference type="SAM" id="Phobius"/>
    </source>
</evidence>
<feature type="transmembrane region" description="Helical" evidence="1">
    <location>
        <begin position="193"/>
        <end position="212"/>
    </location>
</feature>
<feature type="transmembrane region" description="Helical" evidence="1">
    <location>
        <begin position="232"/>
        <end position="254"/>
    </location>
</feature>
<gene>
    <name evidence="2" type="ORF">RMAR0315_LOCUS700</name>
</gene>
<feature type="transmembrane region" description="Helical" evidence="1">
    <location>
        <begin position="266"/>
        <end position="286"/>
    </location>
</feature>
<evidence type="ECO:0000313" key="2">
    <source>
        <dbReference type="EMBL" id="CAD8390725.1"/>
    </source>
</evidence>
<dbReference type="SUPFAM" id="SSF103473">
    <property type="entry name" value="MFS general substrate transporter"/>
    <property type="match status" value="1"/>
</dbReference>
<dbReference type="Gene3D" id="1.20.1250.20">
    <property type="entry name" value="MFS general substrate transporter like domains"/>
    <property type="match status" value="1"/>
</dbReference>
<sequence>MSAFVPEAPVPKHMISVLGVMACATAIGISSGGVLLHCGVCLRTLSLLASALQLNLLLVAWGISQSFVWLTYFGAVINGASFGILYIAAITQLQHEFHGNPGVVTGVGMFSSSLGSIVLAFVYSVCQEQLTWLQSLCACGICMFLANTVASLSLTTALEDDVQDEEGVPLLTDQRPDNSVKLEIWEILRDPNLYYFLLSFSGAIGPGYGTAVGFQQMCVDVFNLGSTESNKYFLLVTSLGLVGRLGAGLGGDILKAGKGVFSNGALNVTGLLLVLQSIAILLMQYFPTNFYTFVMCSCITYFVFAGAAVTGALLARSLFGIANGSLVFGFAGLAVGSGDLLSSWLIEQHAGEVISGDPSLLSSYGEFIYVSIFWTLVGFVALIFTGKSKKAFPQLTCQETNNVKKYVVNMEEKDDLI</sequence>
<feature type="transmembrane region" description="Helical" evidence="1">
    <location>
        <begin position="131"/>
        <end position="150"/>
    </location>
</feature>
<evidence type="ECO:0008006" key="3">
    <source>
        <dbReference type="Google" id="ProtNLM"/>
    </source>
</evidence>
<proteinExistence type="predicted"/>
<keyword evidence="1" id="KW-0812">Transmembrane</keyword>
<keyword evidence="1" id="KW-0472">Membrane</keyword>
<feature type="transmembrane region" description="Helical" evidence="1">
    <location>
        <begin position="69"/>
        <end position="90"/>
    </location>
</feature>
<feature type="transmembrane region" description="Helical" evidence="1">
    <location>
        <begin position="102"/>
        <end position="125"/>
    </location>
</feature>
<dbReference type="EMBL" id="HBEK01001232">
    <property type="protein sequence ID" value="CAD8390725.1"/>
    <property type="molecule type" value="Transcribed_RNA"/>
</dbReference>